<gene>
    <name evidence="6" type="ORF">IW256_006498</name>
</gene>
<dbReference type="Gene3D" id="1.10.10.10">
    <property type="entry name" value="Winged helix-like DNA-binding domain superfamily/Winged helix DNA-binding domain"/>
    <property type="match status" value="1"/>
</dbReference>
<dbReference type="InterPro" id="IPR000792">
    <property type="entry name" value="Tscrpt_reg_LuxR_C"/>
</dbReference>
<dbReference type="Gene3D" id="1.25.40.10">
    <property type="entry name" value="Tetratricopeptide repeat domain"/>
    <property type="match status" value="1"/>
</dbReference>
<protein>
    <submittedName>
        <fullName evidence="6">LuxR family maltose regulon positive regulatory protein</fullName>
    </submittedName>
</protein>
<dbReference type="InterPro" id="IPR016032">
    <property type="entry name" value="Sig_transdc_resp-reg_C-effctor"/>
</dbReference>
<proteinExistence type="predicted"/>
<feature type="region of interest" description="Disordered" evidence="4">
    <location>
        <begin position="806"/>
        <end position="825"/>
    </location>
</feature>
<keyword evidence="3" id="KW-0804">Transcription</keyword>
<dbReference type="EMBL" id="JADOUA010000001">
    <property type="protein sequence ID" value="MBG6092385.1"/>
    <property type="molecule type" value="Genomic_DNA"/>
</dbReference>
<keyword evidence="1" id="KW-0805">Transcription regulation</keyword>
<keyword evidence="2" id="KW-0238">DNA-binding</keyword>
<dbReference type="InterPro" id="IPR059106">
    <property type="entry name" value="WHD_MalT"/>
</dbReference>
<dbReference type="PROSITE" id="PS50043">
    <property type="entry name" value="HTH_LUXR_2"/>
    <property type="match status" value="1"/>
</dbReference>
<dbReference type="CDD" id="cd06170">
    <property type="entry name" value="LuxR_C_like"/>
    <property type="match status" value="1"/>
</dbReference>
<accession>A0A931DS26</accession>
<dbReference type="SUPFAM" id="SSF46894">
    <property type="entry name" value="C-terminal effector domain of the bipartite response regulators"/>
    <property type="match status" value="1"/>
</dbReference>
<dbReference type="PANTHER" id="PTHR44688:SF16">
    <property type="entry name" value="DNA-BINDING TRANSCRIPTIONAL ACTIVATOR DEVR_DOSR"/>
    <property type="match status" value="1"/>
</dbReference>
<evidence type="ECO:0000256" key="2">
    <source>
        <dbReference type="ARBA" id="ARBA00023125"/>
    </source>
</evidence>
<dbReference type="Gene3D" id="3.40.50.300">
    <property type="entry name" value="P-loop containing nucleotide triphosphate hydrolases"/>
    <property type="match status" value="1"/>
</dbReference>
<dbReference type="SMART" id="SM00421">
    <property type="entry name" value="HTH_LUXR"/>
    <property type="match status" value="1"/>
</dbReference>
<sequence length="889" mass="94476">MAPRPVQHPGPAAGAPGIGAGPGAGVTPYGTVPPLPGWVIARPRLLERVRKGARGRLTVVTGPPGSGKTVAVHSWAATEERSAIPIVWMSGDRMPGTPQGFHAVLAECLARSGTVPGPHVQGPQAGTAGLLAALETPVVLVLDDFRPERGSALIGLVSGLLEHAGPGLRVVVTTRSDPPFPLRRYALAGRLTEIRADDLAFGEREIAAVLAQHGVRLGPAPLRALAERTEGWAAGVRLAAMSMELQPDPESFVERFAGDDHAVVGYLVEEVLDAQPAGVRRLLLATSVTDRVNAELATELTGDEIGRGFAELVRRNAFVMPLGHGWYRQQTMIREALRLVLDHEAPGEADALCLRAARWFERAGHLPEAVRQAARAGDWEYAARMVVDRLAIGGVLGLRPADPLAELFGAMPAGLAFAAAEPEPAIVAAAVGVARGDDRACATALQHAGRLLERAPGRVQARLCAAFVRLARHRPTGPAGTGAPHGEVPVLLPRFPERLLDDRPELRALVLSARAAAALRAGRSQEAARLFGTAAAAATQAGGDFQRRHCLGHLALIEALHGRFAHAAELAARAEQLPEVSVSPAGRRVPAAHLASAWVRLERYEAKAAADELDRAGRALDACPDPLMAAVRRLIGARLEIARERPDQALRTLGTIGGSAPRAPWIERRLRLVAAEAHAARGAAGPARVAAEQAGGAATPRSAVALARAEVCGGDPAAAAGALRHALTESANVPADVRIEAWLLHARLAYSAEDASGGRRFLDRALRLAERERIRLPFALCGEWLPQVLRHDPDLARPYRSLLGPLRPGDRAEPSRPDGAVPVERLSPRESDVLQRLAGMMSTEEIAADLCLSVNTIKTHLKNIYRKLGVTRRTEAVRRARSLSLLRDR</sequence>
<dbReference type="RefSeq" id="WP_197014577.1">
    <property type="nucleotide sequence ID" value="NZ_BAABES010000012.1"/>
</dbReference>
<comment type="caution">
    <text evidence="6">The sequence shown here is derived from an EMBL/GenBank/DDBJ whole genome shotgun (WGS) entry which is preliminary data.</text>
</comment>
<dbReference type="Pfam" id="PF25873">
    <property type="entry name" value="WHD_MalT"/>
    <property type="match status" value="1"/>
</dbReference>
<name>A0A931DS26_9ACTN</name>
<dbReference type="GO" id="GO:0006355">
    <property type="term" value="P:regulation of DNA-templated transcription"/>
    <property type="evidence" value="ECO:0007669"/>
    <property type="project" value="InterPro"/>
</dbReference>
<dbReference type="PRINTS" id="PR00038">
    <property type="entry name" value="HTHLUXR"/>
</dbReference>
<reference evidence="6" key="1">
    <citation type="submission" date="2020-11" db="EMBL/GenBank/DDBJ databases">
        <title>Sequencing the genomes of 1000 actinobacteria strains.</title>
        <authorList>
            <person name="Klenk H.-P."/>
        </authorList>
    </citation>
    <scope>NUCLEOTIDE SEQUENCE</scope>
    <source>
        <strain evidence="6">DSM 43175</strain>
    </source>
</reference>
<dbReference type="InterPro" id="IPR027417">
    <property type="entry name" value="P-loop_NTPase"/>
</dbReference>
<evidence type="ECO:0000256" key="1">
    <source>
        <dbReference type="ARBA" id="ARBA00023015"/>
    </source>
</evidence>
<dbReference type="InterPro" id="IPR011990">
    <property type="entry name" value="TPR-like_helical_dom_sf"/>
</dbReference>
<dbReference type="Pfam" id="PF00196">
    <property type="entry name" value="GerE"/>
    <property type="match status" value="1"/>
</dbReference>
<evidence type="ECO:0000259" key="5">
    <source>
        <dbReference type="PROSITE" id="PS50043"/>
    </source>
</evidence>
<dbReference type="SUPFAM" id="SSF52540">
    <property type="entry name" value="P-loop containing nucleoside triphosphate hydrolases"/>
    <property type="match status" value="1"/>
</dbReference>
<dbReference type="InterPro" id="IPR036388">
    <property type="entry name" value="WH-like_DNA-bd_sf"/>
</dbReference>
<dbReference type="PANTHER" id="PTHR44688">
    <property type="entry name" value="DNA-BINDING TRANSCRIPTIONAL ACTIVATOR DEVR_DOSR"/>
    <property type="match status" value="1"/>
</dbReference>
<evidence type="ECO:0000313" key="7">
    <source>
        <dbReference type="Proteomes" id="UP000614047"/>
    </source>
</evidence>
<dbReference type="GO" id="GO:0003677">
    <property type="term" value="F:DNA binding"/>
    <property type="evidence" value="ECO:0007669"/>
    <property type="project" value="UniProtKB-KW"/>
</dbReference>
<organism evidence="6 7">
    <name type="scientific">Actinomadura viridis</name>
    <dbReference type="NCBI Taxonomy" id="58110"/>
    <lineage>
        <taxon>Bacteria</taxon>
        <taxon>Bacillati</taxon>
        <taxon>Actinomycetota</taxon>
        <taxon>Actinomycetes</taxon>
        <taxon>Streptosporangiales</taxon>
        <taxon>Thermomonosporaceae</taxon>
        <taxon>Actinomadura</taxon>
    </lineage>
</organism>
<keyword evidence="7" id="KW-1185">Reference proteome</keyword>
<feature type="domain" description="HTH luxR-type" evidence="5">
    <location>
        <begin position="819"/>
        <end position="884"/>
    </location>
</feature>
<dbReference type="AlphaFoldDB" id="A0A931DS26"/>
<dbReference type="Proteomes" id="UP000614047">
    <property type="component" value="Unassembled WGS sequence"/>
</dbReference>
<evidence type="ECO:0000256" key="3">
    <source>
        <dbReference type="ARBA" id="ARBA00023163"/>
    </source>
</evidence>
<evidence type="ECO:0000313" key="6">
    <source>
        <dbReference type="EMBL" id="MBG6092385.1"/>
    </source>
</evidence>
<evidence type="ECO:0000256" key="4">
    <source>
        <dbReference type="SAM" id="MobiDB-lite"/>
    </source>
</evidence>